<dbReference type="Gene3D" id="1.10.357.10">
    <property type="entry name" value="Tetracycline Repressor, domain 2"/>
    <property type="match status" value="1"/>
</dbReference>
<evidence type="ECO:0000313" key="7">
    <source>
        <dbReference type="Proteomes" id="UP000265560"/>
    </source>
</evidence>
<dbReference type="OrthoDB" id="116240at2"/>
<keyword evidence="2 4" id="KW-0238">DNA-binding</keyword>
<dbReference type="InterPro" id="IPR009057">
    <property type="entry name" value="Homeodomain-like_sf"/>
</dbReference>
<dbReference type="PANTHER" id="PTHR30055">
    <property type="entry name" value="HTH-TYPE TRANSCRIPTIONAL REGULATOR RUTR"/>
    <property type="match status" value="1"/>
</dbReference>
<dbReference type="PRINTS" id="PR00455">
    <property type="entry name" value="HTHTETR"/>
</dbReference>
<accession>A0A385YYM4</accession>
<evidence type="ECO:0000256" key="1">
    <source>
        <dbReference type="ARBA" id="ARBA00023015"/>
    </source>
</evidence>
<dbReference type="PROSITE" id="PS50977">
    <property type="entry name" value="HTH_TETR_2"/>
    <property type="match status" value="1"/>
</dbReference>
<dbReference type="InterPro" id="IPR050109">
    <property type="entry name" value="HTH-type_TetR-like_transc_reg"/>
</dbReference>
<evidence type="ECO:0000256" key="3">
    <source>
        <dbReference type="ARBA" id="ARBA00023163"/>
    </source>
</evidence>
<dbReference type="GO" id="GO:0003700">
    <property type="term" value="F:DNA-binding transcription factor activity"/>
    <property type="evidence" value="ECO:0007669"/>
    <property type="project" value="TreeGrafter"/>
</dbReference>
<feature type="domain" description="HTH tetR-type" evidence="5">
    <location>
        <begin position="69"/>
        <end position="129"/>
    </location>
</feature>
<feature type="DNA-binding region" description="H-T-H motif" evidence="4">
    <location>
        <begin position="92"/>
        <end position="111"/>
    </location>
</feature>
<dbReference type="GO" id="GO:0000976">
    <property type="term" value="F:transcription cis-regulatory region binding"/>
    <property type="evidence" value="ECO:0007669"/>
    <property type="project" value="TreeGrafter"/>
</dbReference>
<dbReference type="Gene3D" id="1.10.10.60">
    <property type="entry name" value="Homeodomain-like"/>
    <property type="match status" value="1"/>
</dbReference>
<dbReference type="Pfam" id="PF00440">
    <property type="entry name" value="TetR_N"/>
    <property type="match status" value="1"/>
</dbReference>
<dbReference type="FunFam" id="1.10.10.60:FF:000141">
    <property type="entry name" value="TetR family transcriptional regulator"/>
    <property type="match status" value="1"/>
</dbReference>
<evidence type="ECO:0000256" key="4">
    <source>
        <dbReference type="PROSITE-ProRule" id="PRU00335"/>
    </source>
</evidence>
<proteinExistence type="predicted"/>
<evidence type="ECO:0000313" key="6">
    <source>
        <dbReference type="EMBL" id="AYC31521.1"/>
    </source>
</evidence>
<dbReference type="PANTHER" id="PTHR30055:SF146">
    <property type="entry name" value="HTH-TYPE TRANSCRIPTIONAL DUAL REGULATOR CECR"/>
    <property type="match status" value="1"/>
</dbReference>
<reference evidence="7" key="1">
    <citation type="submission" date="2018-09" db="EMBL/GenBank/DDBJ databases">
        <authorList>
            <person name="Zhu H."/>
        </authorList>
    </citation>
    <scope>NUCLEOTIDE SEQUENCE [LARGE SCALE GENOMIC DNA]</scope>
    <source>
        <strain evidence="7">K2W31S-8</strain>
    </source>
</reference>
<dbReference type="KEGG" id="pcav:D3880_03525"/>
<dbReference type="EMBL" id="CP032419">
    <property type="protein sequence ID" value="AYC31521.1"/>
    <property type="molecule type" value="Genomic_DNA"/>
</dbReference>
<dbReference type="Pfam" id="PF14246">
    <property type="entry name" value="TetR_C_7"/>
    <property type="match status" value="1"/>
</dbReference>
<protein>
    <submittedName>
        <fullName evidence="6">TetR/AcrR family transcriptional regulator</fullName>
    </submittedName>
</protein>
<dbReference type="InterPro" id="IPR001647">
    <property type="entry name" value="HTH_TetR"/>
</dbReference>
<gene>
    <name evidence="6" type="ORF">D3880_03525</name>
</gene>
<dbReference type="SUPFAM" id="SSF46689">
    <property type="entry name" value="Homeodomain-like"/>
    <property type="match status" value="1"/>
</dbReference>
<name>A0A385YYM4_9PSED</name>
<evidence type="ECO:0000259" key="5">
    <source>
        <dbReference type="PROSITE" id="PS50977"/>
    </source>
</evidence>
<organism evidence="6 7">
    <name type="scientific">Pseudomonas cavernae</name>
    <dbReference type="NCBI Taxonomy" id="2320867"/>
    <lineage>
        <taxon>Bacteria</taxon>
        <taxon>Pseudomonadati</taxon>
        <taxon>Pseudomonadota</taxon>
        <taxon>Gammaproteobacteria</taxon>
        <taxon>Pseudomonadales</taxon>
        <taxon>Pseudomonadaceae</taxon>
        <taxon>Pseudomonas</taxon>
    </lineage>
</organism>
<dbReference type="InterPro" id="IPR039536">
    <property type="entry name" value="TetR_C_Proteobacteria"/>
</dbReference>
<dbReference type="Proteomes" id="UP000265560">
    <property type="component" value="Chromosome"/>
</dbReference>
<dbReference type="AlphaFoldDB" id="A0A385YYM4"/>
<sequence>MTIADKVNDTVSFVPIRALNASALAGARSAEMPPFAALQFSRIFAMATETGAEQAAPRRSGRPSLEEAERLTDRVLDAATRLFMEQGFGATSVEAIAAAAGISKRTFYSRYPGKPQVFEAVILRYVRRYVRPAEDVAPADLPLEERLYRVATQLLGWILEPDVIALYRLTIAEVARFPELARSVADFAIADAVQALEGVFAAAGSAEDAHFVAEQFMQAVAAFPFFGAVQGRETPGLDAAKEERVRRAIALFLRGWQPGR</sequence>
<keyword evidence="1" id="KW-0805">Transcription regulation</keyword>
<dbReference type="SUPFAM" id="SSF48498">
    <property type="entry name" value="Tetracyclin repressor-like, C-terminal domain"/>
    <property type="match status" value="1"/>
</dbReference>
<evidence type="ECO:0000256" key="2">
    <source>
        <dbReference type="ARBA" id="ARBA00023125"/>
    </source>
</evidence>
<dbReference type="InterPro" id="IPR036271">
    <property type="entry name" value="Tet_transcr_reg_TetR-rel_C_sf"/>
</dbReference>
<keyword evidence="3" id="KW-0804">Transcription</keyword>
<keyword evidence="7" id="KW-1185">Reference proteome</keyword>